<reference evidence="1 2" key="1">
    <citation type="submission" date="2018-08" db="EMBL/GenBank/DDBJ databases">
        <title>Henriciella mobilis sp. nov., isolated from seawater.</title>
        <authorList>
            <person name="Cheng H."/>
            <person name="Wu Y.-H."/>
            <person name="Xu X.-W."/>
            <person name="Guo L.-L."/>
        </authorList>
    </citation>
    <scope>NUCLEOTIDE SEQUENCE [LARGE SCALE GENOMIC DNA]</scope>
    <source>
        <strain evidence="1 2">CCUG67844</strain>
    </source>
</reference>
<accession>A0A399RDG6</accession>
<keyword evidence="2" id="KW-1185">Reference proteome</keyword>
<dbReference type="RefSeq" id="WP_119454032.1">
    <property type="nucleotide sequence ID" value="NZ_QWGA01000006.1"/>
</dbReference>
<evidence type="ECO:0000313" key="2">
    <source>
        <dbReference type="Proteomes" id="UP000265845"/>
    </source>
</evidence>
<dbReference type="Proteomes" id="UP000265845">
    <property type="component" value="Unassembled WGS sequence"/>
</dbReference>
<protein>
    <submittedName>
        <fullName evidence="1">Uncharacterized protein</fullName>
    </submittedName>
</protein>
<name>A0A399RDG6_9PROT</name>
<sequence length="69" mass="7689">MASFVFSVRSRQEERFFENVLNAVLVAADDYVSVCTSANSTGLIKTINTECRSAKRAMFRCLNGEPKHA</sequence>
<organism evidence="1 2">
    <name type="scientific">Henriciella algicola</name>
    <dbReference type="NCBI Taxonomy" id="1608422"/>
    <lineage>
        <taxon>Bacteria</taxon>
        <taxon>Pseudomonadati</taxon>
        <taxon>Pseudomonadota</taxon>
        <taxon>Alphaproteobacteria</taxon>
        <taxon>Hyphomonadales</taxon>
        <taxon>Hyphomonadaceae</taxon>
        <taxon>Henriciella</taxon>
    </lineage>
</organism>
<proteinExistence type="predicted"/>
<dbReference type="AlphaFoldDB" id="A0A399RDG6"/>
<gene>
    <name evidence="1" type="ORF">D1222_09570</name>
</gene>
<dbReference type="EMBL" id="QWGA01000006">
    <property type="protein sequence ID" value="RIJ29626.1"/>
    <property type="molecule type" value="Genomic_DNA"/>
</dbReference>
<evidence type="ECO:0000313" key="1">
    <source>
        <dbReference type="EMBL" id="RIJ29626.1"/>
    </source>
</evidence>
<comment type="caution">
    <text evidence="1">The sequence shown here is derived from an EMBL/GenBank/DDBJ whole genome shotgun (WGS) entry which is preliminary data.</text>
</comment>